<evidence type="ECO:0000313" key="2">
    <source>
        <dbReference type="EMBL" id="GMF59438.1"/>
    </source>
</evidence>
<feature type="region of interest" description="Disordered" evidence="1">
    <location>
        <begin position="114"/>
        <end position="134"/>
    </location>
</feature>
<name>A0A9W7D5V6_9STRA</name>
<protein>
    <submittedName>
        <fullName evidence="2">Unnamed protein product</fullName>
    </submittedName>
</protein>
<reference evidence="2" key="1">
    <citation type="submission" date="2023-04" db="EMBL/GenBank/DDBJ databases">
        <title>Phytophthora fragariaefolia NBRC 109709.</title>
        <authorList>
            <person name="Ichikawa N."/>
            <person name="Sato H."/>
            <person name="Tonouchi N."/>
        </authorList>
    </citation>
    <scope>NUCLEOTIDE SEQUENCE</scope>
    <source>
        <strain evidence="2">NBRC 109709</strain>
    </source>
</reference>
<gene>
    <name evidence="2" type="ORF">Pfra01_002566800</name>
</gene>
<dbReference type="Proteomes" id="UP001165121">
    <property type="component" value="Unassembled WGS sequence"/>
</dbReference>
<proteinExistence type="predicted"/>
<dbReference type="AlphaFoldDB" id="A0A9W7D5V6"/>
<organism evidence="2 3">
    <name type="scientific">Phytophthora fragariaefolia</name>
    <dbReference type="NCBI Taxonomy" id="1490495"/>
    <lineage>
        <taxon>Eukaryota</taxon>
        <taxon>Sar</taxon>
        <taxon>Stramenopiles</taxon>
        <taxon>Oomycota</taxon>
        <taxon>Peronosporomycetes</taxon>
        <taxon>Peronosporales</taxon>
        <taxon>Peronosporaceae</taxon>
        <taxon>Phytophthora</taxon>
    </lineage>
</organism>
<sequence length="177" mass="19681">MDNSSAVFPDDTTTSSLYFTNEDEYLVRSPDAVVPEFIIQVRIVTPPAPLTVNISVDTSIPAESLGSDTFEDFIYSAAFDSGSLAISAFPFTLPPSDRKHIFFSSTIPSAALSSKMVSQQASNPDERQQQSPETVLSNCARQKGQMRENLLRIERLFWTRARGIWKEEGIRSGVKMH</sequence>
<comment type="caution">
    <text evidence="2">The sequence shown here is derived from an EMBL/GenBank/DDBJ whole genome shotgun (WGS) entry which is preliminary data.</text>
</comment>
<dbReference type="EMBL" id="BSXT01005037">
    <property type="protein sequence ID" value="GMF59438.1"/>
    <property type="molecule type" value="Genomic_DNA"/>
</dbReference>
<evidence type="ECO:0000313" key="3">
    <source>
        <dbReference type="Proteomes" id="UP001165121"/>
    </source>
</evidence>
<keyword evidence="3" id="KW-1185">Reference proteome</keyword>
<evidence type="ECO:0000256" key="1">
    <source>
        <dbReference type="SAM" id="MobiDB-lite"/>
    </source>
</evidence>
<accession>A0A9W7D5V6</accession>
<dbReference type="OrthoDB" id="191287at2759"/>